<dbReference type="InterPro" id="IPR001650">
    <property type="entry name" value="Helicase_C-like"/>
</dbReference>
<evidence type="ECO:0000313" key="3">
    <source>
        <dbReference type="Proteomes" id="UP000023152"/>
    </source>
</evidence>
<organism evidence="2 3">
    <name type="scientific">Reticulomyxa filosa</name>
    <dbReference type="NCBI Taxonomy" id="46433"/>
    <lineage>
        <taxon>Eukaryota</taxon>
        <taxon>Sar</taxon>
        <taxon>Rhizaria</taxon>
        <taxon>Retaria</taxon>
        <taxon>Foraminifera</taxon>
        <taxon>Monothalamids</taxon>
        <taxon>Reticulomyxidae</taxon>
        <taxon>Reticulomyxa</taxon>
    </lineage>
</organism>
<dbReference type="Gene3D" id="3.40.50.300">
    <property type="entry name" value="P-loop containing nucleotide triphosphate hydrolases"/>
    <property type="match status" value="1"/>
</dbReference>
<accession>X6NR17</accession>
<evidence type="ECO:0000313" key="2">
    <source>
        <dbReference type="EMBL" id="ETO28164.1"/>
    </source>
</evidence>
<gene>
    <name evidence="2" type="ORF">RFI_08970</name>
</gene>
<evidence type="ECO:0000259" key="1">
    <source>
        <dbReference type="PROSITE" id="PS51194"/>
    </source>
</evidence>
<dbReference type="PROSITE" id="PS51194">
    <property type="entry name" value="HELICASE_CTER"/>
    <property type="match status" value="1"/>
</dbReference>
<protein>
    <recommendedName>
        <fullName evidence="1">Helicase C-terminal domain-containing protein</fullName>
    </recommendedName>
</protein>
<proteinExistence type="predicted"/>
<dbReference type="PANTHER" id="PTHR47958">
    <property type="entry name" value="ATP-DEPENDENT RNA HELICASE DBP3"/>
    <property type="match status" value="1"/>
</dbReference>
<keyword evidence="3" id="KW-1185">Reference proteome</keyword>
<sequence length="120" mass="13402">MKNQFLQRQTINAKAIHGDKSQAARDKIMNEFRHNKTRILIATDVVARGIDVQDIDVVLVYDFPNNVEDYVHRIGRTARGAKSGVALAYLKRGDIEMCGNALASVLAKSGQTIPPFLERH</sequence>
<dbReference type="AlphaFoldDB" id="X6NR17"/>
<dbReference type="Pfam" id="PF00271">
    <property type="entry name" value="Helicase_C"/>
    <property type="match status" value="1"/>
</dbReference>
<dbReference type="SMART" id="SM00490">
    <property type="entry name" value="HELICc"/>
    <property type="match status" value="1"/>
</dbReference>
<dbReference type="EMBL" id="ASPP01006826">
    <property type="protein sequence ID" value="ETO28164.1"/>
    <property type="molecule type" value="Genomic_DNA"/>
</dbReference>
<name>X6NR17_RETFI</name>
<reference evidence="2 3" key="1">
    <citation type="journal article" date="2013" name="Curr. Biol.">
        <title>The Genome of the Foraminiferan Reticulomyxa filosa.</title>
        <authorList>
            <person name="Glockner G."/>
            <person name="Hulsmann N."/>
            <person name="Schleicher M."/>
            <person name="Noegel A.A."/>
            <person name="Eichinger L."/>
            <person name="Gallinger C."/>
            <person name="Pawlowski J."/>
            <person name="Sierra R."/>
            <person name="Euteneuer U."/>
            <person name="Pillet L."/>
            <person name="Moustafa A."/>
            <person name="Platzer M."/>
            <person name="Groth M."/>
            <person name="Szafranski K."/>
            <person name="Schliwa M."/>
        </authorList>
    </citation>
    <scope>NUCLEOTIDE SEQUENCE [LARGE SCALE GENOMIC DNA]</scope>
</reference>
<dbReference type="InterPro" id="IPR027417">
    <property type="entry name" value="P-loop_NTPase"/>
</dbReference>
<dbReference type="SUPFAM" id="SSF52540">
    <property type="entry name" value="P-loop containing nucleoside triphosphate hydrolases"/>
    <property type="match status" value="1"/>
</dbReference>
<comment type="caution">
    <text evidence="2">The sequence shown here is derived from an EMBL/GenBank/DDBJ whole genome shotgun (WGS) entry which is preliminary data.</text>
</comment>
<dbReference type="CDD" id="cd18787">
    <property type="entry name" value="SF2_C_DEAD"/>
    <property type="match status" value="1"/>
</dbReference>
<dbReference type="OMA" id="ARDKIMN"/>
<dbReference type="OrthoDB" id="196131at2759"/>
<feature type="domain" description="Helicase C-terminal" evidence="1">
    <location>
        <begin position="1"/>
        <end position="120"/>
    </location>
</feature>
<dbReference type="Proteomes" id="UP000023152">
    <property type="component" value="Unassembled WGS sequence"/>
</dbReference>